<accession>A0A7C1NUS2</accession>
<gene>
    <name evidence="2" type="ORF">ENP70_14240</name>
</gene>
<feature type="region of interest" description="Disordered" evidence="1">
    <location>
        <begin position="62"/>
        <end position="103"/>
    </location>
</feature>
<dbReference type="EMBL" id="DSKI01000730">
    <property type="protein sequence ID" value="HEB44815.1"/>
    <property type="molecule type" value="Genomic_DNA"/>
</dbReference>
<evidence type="ECO:0000256" key="1">
    <source>
        <dbReference type="SAM" id="MobiDB-lite"/>
    </source>
</evidence>
<name>A0A7C1NUS2_9HYPH</name>
<evidence type="ECO:0000313" key="2">
    <source>
        <dbReference type="EMBL" id="HEB44815.1"/>
    </source>
</evidence>
<dbReference type="AlphaFoldDB" id="A0A7C1NUS2"/>
<comment type="caution">
    <text evidence="2">The sequence shown here is derived from an EMBL/GenBank/DDBJ whole genome shotgun (WGS) entry which is preliminary data.</text>
</comment>
<proteinExistence type="predicted"/>
<sequence length="103" mass="11426">MNTVWSLVTGQWLLVIGHWPLVIGHWRQTGDKGQTRIRAHLCSTVVRVLKGITHVQLHATNDENLGAHASSAPPVEGETRQARCLRSQGFSEESPYACAHHEP</sequence>
<protein>
    <submittedName>
        <fullName evidence="2">Uncharacterized protein</fullName>
    </submittedName>
</protein>
<organism evidence="2">
    <name type="scientific">Agrobacterium albertimagni</name>
    <dbReference type="NCBI Taxonomy" id="147266"/>
    <lineage>
        <taxon>Bacteria</taxon>
        <taxon>Pseudomonadati</taxon>
        <taxon>Pseudomonadota</taxon>
        <taxon>Alphaproteobacteria</taxon>
        <taxon>Hyphomicrobiales</taxon>
        <taxon>Rhizobiaceae</taxon>
        <taxon>Rhizobium/Agrobacterium group</taxon>
        <taxon>Agrobacterium</taxon>
    </lineage>
</organism>
<reference evidence="2" key="1">
    <citation type="journal article" date="2020" name="mSystems">
        <title>Genome- and Community-Level Interaction Insights into Carbon Utilization and Element Cycling Functions of Hydrothermarchaeota in Hydrothermal Sediment.</title>
        <authorList>
            <person name="Zhou Z."/>
            <person name="Liu Y."/>
            <person name="Xu W."/>
            <person name="Pan J."/>
            <person name="Luo Z.H."/>
            <person name="Li M."/>
        </authorList>
    </citation>
    <scope>NUCLEOTIDE SEQUENCE [LARGE SCALE GENOMIC DNA]</scope>
    <source>
        <strain evidence="2">SpSt-243</strain>
    </source>
</reference>